<dbReference type="EMBL" id="CASHSV030000001">
    <property type="protein sequence ID" value="CAJ2630259.1"/>
    <property type="molecule type" value="Genomic_DNA"/>
</dbReference>
<accession>A0ACB0IDN1</accession>
<dbReference type="Proteomes" id="UP001177021">
    <property type="component" value="Unassembled WGS sequence"/>
</dbReference>
<keyword evidence="2" id="KW-1185">Reference proteome</keyword>
<reference evidence="1" key="1">
    <citation type="submission" date="2023-10" db="EMBL/GenBank/DDBJ databases">
        <authorList>
            <person name="Rodriguez Cubillos JULIANA M."/>
            <person name="De Vega J."/>
        </authorList>
    </citation>
    <scope>NUCLEOTIDE SEQUENCE</scope>
</reference>
<protein>
    <submittedName>
        <fullName evidence="1">Uncharacterized protein</fullName>
    </submittedName>
</protein>
<proteinExistence type="predicted"/>
<name>A0ACB0IDN1_TRIPR</name>
<evidence type="ECO:0000313" key="1">
    <source>
        <dbReference type="EMBL" id="CAJ2630259.1"/>
    </source>
</evidence>
<gene>
    <name evidence="1" type="ORF">MILVUS5_LOCUS2072</name>
</gene>
<comment type="caution">
    <text evidence="1">The sequence shown here is derived from an EMBL/GenBank/DDBJ whole genome shotgun (WGS) entry which is preliminary data.</text>
</comment>
<evidence type="ECO:0000313" key="2">
    <source>
        <dbReference type="Proteomes" id="UP001177021"/>
    </source>
</evidence>
<sequence>MIQTQYSKKIRILRSDNGGEFVNHQFNEYFKKHGLIHETTCPQTPQQNGIAERKNRHILETARALLLGAHVPHHHWTHAVTTAVYLINRMPSKVLEFKTPLQTLSTFVTLPTIQMLPPRVFGCVAFVHLHKNQRTKLDPCAIRCLFLGYGVHQKGYRCYDPITRRIYVTMDVTFLEFDLFYSSASSNSSLQGETPEEESNWLTFDWFKDIDTPSTEIFDNSCQTQTDPMGTEVEVCPPEVEVSESPLSPIPDNPSPENIIEVSSPISPNNNDVDIPVRYELPHRHNRGKPPKRYSPEEEDHRSRYPIANYVSMEKLSEPLKKFANELSSHSVPSKVEEAIEDPRWVQAMNEEMEALNKNATWTLVTLPKGKKPVGCKWVFSIKYKADGSIERYKARLVAKGFTQTYGIDYQETFSPVAKLSTVRVLLSLAVNLDWPLHQLDVKNAFLHGHLEEEIYMDIPPGYMTNSETKVVCKLQRSLYGLKQSPRAWFGRLTLAMKKYGFQQSNADHTLFLKHRQGKITALIVYVDDMIITGDDSEEIAKLQKQLATEFEMKNLGGLKYFLGIEVARSKKGIFLSQRKYILDLLSEAGLLDCKPVDTPIVQNHQLGEYPDQVSTDKGRYQRLVGKLIYLSHTRPDIAYAVGGYTDADWAGDITNRKSTSGYFTFVGGNLVTWKSKKQKVVALSSAEAEFRGMAKGLCELLWLKRLLTEIGFAPNCAMNLFCDNKSAIEIAHNPVQHDRTKHVEVDRHFIKQNLETKIIQFPFVKSEDQLADILTKSVCSRDFYKALDKLGMRDIYAPT</sequence>
<organism evidence="1 2">
    <name type="scientific">Trifolium pratense</name>
    <name type="common">Red clover</name>
    <dbReference type="NCBI Taxonomy" id="57577"/>
    <lineage>
        <taxon>Eukaryota</taxon>
        <taxon>Viridiplantae</taxon>
        <taxon>Streptophyta</taxon>
        <taxon>Embryophyta</taxon>
        <taxon>Tracheophyta</taxon>
        <taxon>Spermatophyta</taxon>
        <taxon>Magnoliopsida</taxon>
        <taxon>eudicotyledons</taxon>
        <taxon>Gunneridae</taxon>
        <taxon>Pentapetalae</taxon>
        <taxon>rosids</taxon>
        <taxon>fabids</taxon>
        <taxon>Fabales</taxon>
        <taxon>Fabaceae</taxon>
        <taxon>Papilionoideae</taxon>
        <taxon>50 kb inversion clade</taxon>
        <taxon>NPAAA clade</taxon>
        <taxon>Hologalegina</taxon>
        <taxon>IRL clade</taxon>
        <taxon>Trifolieae</taxon>
        <taxon>Trifolium</taxon>
    </lineage>
</organism>